<proteinExistence type="predicted"/>
<dbReference type="OrthoDB" id="2751000at2759"/>
<dbReference type="GO" id="GO:0003824">
    <property type="term" value="F:catalytic activity"/>
    <property type="evidence" value="ECO:0007669"/>
    <property type="project" value="InterPro"/>
</dbReference>
<dbReference type="InterPro" id="IPR005135">
    <property type="entry name" value="Endo/exonuclease/phosphatase"/>
</dbReference>
<dbReference type="Gene3D" id="3.60.10.10">
    <property type="entry name" value="Endonuclease/exonuclease/phosphatase"/>
    <property type="match status" value="1"/>
</dbReference>
<feature type="domain" description="Endonuclease/exonuclease/phosphatase" evidence="1">
    <location>
        <begin position="11"/>
        <end position="247"/>
    </location>
</feature>
<dbReference type="Pfam" id="PF03372">
    <property type="entry name" value="Exo_endo_phos"/>
    <property type="match status" value="1"/>
</dbReference>
<dbReference type="PANTHER" id="PTHR19446">
    <property type="entry name" value="REVERSE TRANSCRIPTASES"/>
    <property type="match status" value="1"/>
</dbReference>
<sequence>MLRKTAIRIGSLNMNGFGNLQSGHPENKWRTMYKMIKQNRIGILLLQETHLTPQRKQDIMAMFKGRLKILISAHPDAPTRKEGVAVVLNKNLINADGAEATEVVPGRAVQVSVKAYAGDTLRVLCIYAPTSEGVEARRVFYQRVREYYEARPGFPRPHLMAGDFNNVEESLDRLPTADPDVSLRELDELKMTLGLMAADGWRATYPSERAYTFHRGVGREATCSRLDRIYVPEDVFPRCREWEICTPAVKTDHCLVTVQMTTENAPTIGRGRPNFPLHILKNKTLAKEMKRSGRDAIRQIEFIEREGTRAEDYNAQTILHDLKTRWLDLARAREKETTPRLLADIREMQAEKKRVQNDHTLTASARASLLTSLTGRIRDMELKRVHQQQKNSKAVHRLEGERPTKYWTRLHKPCTPRDVILAFEKPRAAGGDSAAPRVYENDSVKMAEMARKHHDDLQSDENGLPQGEEREQCIRTAIDSLDAKLSDDQAKDMGAGITYDECKAALRLSKSGTAPGKDGIPYEVWKTLNDRFIEDSRHEGRAKFDVVKLIHYAMCDVQEHGVAACVPFADGWMAPIYKEKGERTQVVNYRPITLLNTDYKLLSKIMAIRL</sequence>
<dbReference type="STRING" id="1353009.A0A1Y2IRD3"/>
<reference evidence="2 3" key="1">
    <citation type="journal article" date="2015" name="Biotechnol. Biofuels">
        <title>Enhanced degradation of softwood versus hardwood by the white-rot fungus Pycnoporus coccineus.</title>
        <authorList>
            <person name="Couturier M."/>
            <person name="Navarro D."/>
            <person name="Chevret D."/>
            <person name="Henrissat B."/>
            <person name="Piumi F."/>
            <person name="Ruiz-Duenas F.J."/>
            <person name="Martinez A.T."/>
            <person name="Grigoriev I.V."/>
            <person name="Riley R."/>
            <person name="Lipzen A."/>
            <person name="Berrin J.G."/>
            <person name="Master E.R."/>
            <person name="Rosso M.N."/>
        </authorList>
    </citation>
    <scope>NUCLEOTIDE SEQUENCE [LARGE SCALE GENOMIC DNA]</scope>
    <source>
        <strain evidence="2 3">BRFM310</strain>
    </source>
</reference>
<dbReference type="CDD" id="cd09076">
    <property type="entry name" value="L1-EN"/>
    <property type="match status" value="1"/>
</dbReference>
<protein>
    <submittedName>
        <fullName evidence="2">DNase I-like protein</fullName>
    </submittedName>
</protein>
<dbReference type="InterPro" id="IPR036691">
    <property type="entry name" value="Endo/exonu/phosph_ase_sf"/>
</dbReference>
<dbReference type="SUPFAM" id="SSF56219">
    <property type="entry name" value="DNase I-like"/>
    <property type="match status" value="1"/>
</dbReference>
<dbReference type="EMBL" id="KZ084101">
    <property type="protein sequence ID" value="OSD03194.1"/>
    <property type="molecule type" value="Genomic_DNA"/>
</dbReference>
<keyword evidence="3" id="KW-1185">Reference proteome</keyword>
<feature type="non-terminal residue" evidence="2">
    <location>
        <position position="610"/>
    </location>
</feature>
<name>A0A1Y2IRD3_TRAC3</name>
<evidence type="ECO:0000313" key="3">
    <source>
        <dbReference type="Proteomes" id="UP000193067"/>
    </source>
</evidence>
<dbReference type="AlphaFoldDB" id="A0A1Y2IRD3"/>
<dbReference type="Proteomes" id="UP000193067">
    <property type="component" value="Unassembled WGS sequence"/>
</dbReference>
<gene>
    <name evidence="2" type="ORF">PYCCODRAFT_1343121</name>
</gene>
<organism evidence="2 3">
    <name type="scientific">Trametes coccinea (strain BRFM310)</name>
    <name type="common">Pycnoporus coccineus</name>
    <dbReference type="NCBI Taxonomy" id="1353009"/>
    <lineage>
        <taxon>Eukaryota</taxon>
        <taxon>Fungi</taxon>
        <taxon>Dikarya</taxon>
        <taxon>Basidiomycota</taxon>
        <taxon>Agaricomycotina</taxon>
        <taxon>Agaricomycetes</taxon>
        <taxon>Polyporales</taxon>
        <taxon>Polyporaceae</taxon>
        <taxon>Trametes</taxon>
    </lineage>
</organism>
<evidence type="ECO:0000313" key="2">
    <source>
        <dbReference type="EMBL" id="OSD03194.1"/>
    </source>
</evidence>
<accession>A0A1Y2IRD3</accession>
<evidence type="ECO:0000259" key="1">
    <source>
        <dbReference type="Pfam" id="PF03372"/>
    </source>
</evidence>